<dbReference type="InterPro" id="IPR000415">
    <property type="entry name" value="Nitroreductase-like"/>
</dbReference>
<name>A0ABY7BCT0_9PSEU</name>
<dbReference type="RefSeq" id="WP_268759043.1">
    <property type="nucleotide sequence ID" value="NZ_CP113836.1"/>
</dbReference>
<protein>
    <submittedName>
        <fullName evidence="2">NAD(P)H nitroreductase</fullName>
    </submittedName>
</protein>
<dbReference type="NCBIfam" id="NF047509">
    <property type="entry name" value="Rv3131_FMN_oxido"/>
    <property type="match status" value="1"/>
</dbReference>
<gene>
    <name evidence="2" type="ORF">ORV05_14665</name>
</gene>
<dbReference type="EMBL" id="CP113836">
    <property type="protein sequence ID" value="WAL68953.1"/>
    <property type="molecule type" value="Genomic_DNA"/>
</dbReference>
<reference evidence="2" key="1">
    <citation type="submission" date="2022-11" db="EMBL/GenBank/DDBJ databases">
        <authorList>
            <person name="Mo P."/>
        </authorList>
    </citation>
    <scope>NUCLEOTIDE SEQUENCE</scope>
    <source>
        <strain evidence="2">HUAS 11-8</strain>
    </source>
</reference>
<evidence type="ECO:0000313" key="2">
    <source>
        <dbReference type="EMBL" id="WAL68953.1"/>
    </source>
</evidence>
<dbReference type="PANTHER" id="PTHR23026:SF123">
    <property type="entry name" value="NAD(P)H NITROREDUCTASE RV3131-RELATED"/>
    <property type="match status" value="1"/>
</dbReference>
<dbReference type="Gene3D" id="3.40.109.10">
    <property type="entry name" value="NADH Oxidase"/>
    <property type="match status" value="1"/>
</dbReference>
<dbReference type="InterPro" id="IPR050627">
    <property type="entry name" value="Nitroreductase/BluB"/>
</dbReference>
<evidence type="ECO:0000313" key="3">
    <source>
        <dbReference type="Proteomes" id="UP001163203"/>
    </source>
</evidence>
<proteinExistence type="predicted"/>
<sequence>MERGLPDEYTVHAAVELAVRAPSVHNTQPWLFRVGGRTVHLYADPERRLAETDPRGRDLILSCGAALHHLRIGFAALGWRTEVHRLPNPDDENHLAAVELHRHEPTQEDITLAAAIPRRRTDRRRHSSWPVPEGDVELMAQRAAAEGIILRAAEGQARYHLARAIREAAGRHAHDPAYQVELAAWSGRDAAPDGVPSANVPAPDTTPGALPDRPFADPRLPQPPDTAGEDDETVLLVLATTSDDRMSQLRAGEATSAALLTATALGLASCPLTEALEIQDTREEVREKVTDGNFPQMVLRIGWAPVNADPLPATPRRDLAEVLAPLQEPAHPQR</sequence>
<evidence type="ECO:0000256" key="1">
    <source>
        <dbReference type="SAM" id="MobiDB-lite"/>
    </source>
</evidence>
<dbReference type="PANTHER" id="PTHR23026">
    <property type="entry name" value="NADPH NITROREDUCTASE"/>
    <property type="match status" value="1"/>
</dbReference>
<keyword evidence="3" id="KW-1185">Reference proteome</keyword>
<dbReference type="Proteomes" id="UP001163203">
    <property type="component" value="Chromosome"/>
</dbReference>
<accession>A0ABY7BCT0</accession>
<feature type="region of interest" description="Disordered" evidence="1">
    <location>
        <begin position="189"/>
        <end position="231"/>
    </location>
</feature>
<organism evidence="2 3">
    <name type="scientific">Amycolatopsis cynarae</name>
    <dbReference type="NCBI Taxonomy" id="2995223"/>
    <lineage>
        <taxon>Bacteria</taxon>
        <taxon>Bacillati</taxon>
        <taxon>Actinomycetota</taxon>
        <taxon>Actinomycetes</taxon>
        <taxon>Pseudonocardiales</taxon>
        <taxon>Pseudonocardiaceae</taxon>
        <taxon>Amycolatopsis</taxon>
    </lineage>
</organism>
<dbReference type="SUPFAM" id="SSF55469">
    <property type="entry name" value="FMN-dependent nitroreductase-like"/>
    <property type="match status" value="1"/>
</dbReference>